<accession>A0ABR3ELV2</accession>
<sequence length="108" mass="11786">SRFENCTVVPGCTDISLVASLWSEMAIQAIQSLSPHVKHSPLRRYVTITSTTENMGDSQGGTRIHCLLTYHGSTWPIPLNSAASPRTLAAWCTSTPEARFLPALFIGR</sequence>
<reference evidence="1 2" key="1">
    <citation type="submission" date="2024-02" db="EMBL/GenBank/DDBJ databases">
        <title>A draft genome for the cacao thread blight pathogen Marasmius crinis-equi.</title>
        <authorList>
            <person name="Cohen S.P."/>
            <person name="Baruah I.K."/>
            <person name="Amoako-Attah I."/>
            <person name="Bukari Y."/>
            <person name="Meinhardt L.W."/>
            <person name="Bailey B.A."/>
        </authorList>
    </citation>
    <scope>NUCLEOTIDE SEQUENCE [LARGE SCALE GENOMIC DNA]</scope>
    <source>
        <strain evidence="1 2">GH-76</strain>
    </source>
</reference>
<proteinExistence type="predicted"/>
<feature type="non-terminal residue" evidence="1">
    <location>
        <position position="1"/>
    </location>
</feature>
<dbReference type="EMBL" id="JBAHYK010003179">
    <property type="protein sequence ID" value="KAL0563815.1"/>
    <property type="molecule type" value="Genomic_DNA"/>
</dbReference>
<organism evidence="1 2">
    <name type="scientific">Marasmius crinis-equi</name>
    <dbReference type="NCBI Taxonomy" id="585013"/>
    <lineage>
        <taxon>Eukaryota</taxon>
        <taxon>Fungi</taxon>
        <taxon>Dikarya</taxon>
        <taxon>Basidiomycota</taxon>
        <taxon>Agaricomycotina</taxon>
        <taxon>Agaricomycetes</taxon>
        <taxon>Agaricomycetidae</taxon>
        <taxon>Agaricales</taxon>
        <taxon>Marasmiineae</taxon>
        <taxon>Marasmiaceae</taxon>
        <taxon>Marasmius</taxon>
    </lineage>
</organism>
<dbReference type="Proteomes" id="UP001465976">
    <property type="component" value="Unassembled WGS sequence"/>
</dbReference>
<protein>
    <submittedName>
        <fullName evidence="1">Uncharacterized protein</fullName>
    </submittedName>
</protein>
<name>A0ABR3ELV2_9AGAR</name>
<keyword evidence="2" id="KW-1185">Reference proteome</keyword>
<gene>
    <name evidence="1" type="ORF">V5O48_018247</name>
</gene>
<comment type="caution">
    <text evidence="1">The sequence shown here is derived from an EMBL/GenBank/DDBJ whole genome shotgun (WGS) entry which is preliminary data.</text>
</comment>
<evidence type="ECO:0000313" key="1">
    <source>
        <dbReference type="EMBL" id="KAL0563815.1"/>
    </source>
</evidence>
<evidence type="ECO:0000313" key="2">
    <source>
        <dbReference type="Proteomes" id="UP001465976"/>
    </source>
</evidence>